<keyword evidence="5" id="KW-0574">Periplasm</keyword>
<organism evidence="11 12">
    <name type="scientific">Pseudomonas chlororaphis subsp. aureofaciens</name>
    <dbReference type="NCBI Taxonomy" id="587851"/>
    <lineage>
        <taxon>Bacteria</taxon>
        <taxon>Pseudomonadati</taxon>
        <taxon>Pseudomonadota</taxon>
        <taxon>Gammaproteobacteria</taxon>
        <taxon>Pseudomonadales</taxon>
        <taxon>Pseudomonadaceae</taxon>
        <taxon>Pseudomonas</taxon>
    </lineage>
</organism>
<evidence type="ECO:0000256" key="2">
    <source>
        <dbReference type="ARBA" id="ARBA00022448"/>
    </source>
</evidence>
<evidence type="ECO:0000259" key="10">
    <source>
        <dbReference type="PROSITE" id="PS51007"/>
    </source>
</evidence>
<dbReference type="PANTHER" id="PTHR33751">
    <property type="entry name" value="CBB3-TYPE CYTOCHROME C OXIDASE SUBUNIT FIXP"/>
    <property type="match status" value="1"/>
</dbReference>
<dbReference type="GO" id="GO:0042597">
    <property type="term" value="C:periplasmic space"/>
    <property type="evidence" value="ECO:0007669"/>
    <property type="project" value="UniProtKB-SubCell"/>
</dbReference>
<evidence type="ECO:0000256" key="8">
    <source>
        <dbReference type="PIRSR" id="PIRSR000005-1"/>
    </source>
</evidence>
<keyword evidence="2" id="KW-0813">Transport</keyword>
<keyword evidence="7 9" id="KW-0408">Iron</keyword>
<dbReference type="EMBL" id="CP027750">
    <property type="protein sequence ID" value="AZE29927.1"/>
    <property type="molecule type" value="Genomic_DNA"/>
</dbReference>
<dbReference type="InterPro" id="IPR050597">
    <property type="entry name" value="Cytochrome_c_Oxidase_Subunit"/>
</dbReference>
<dbReference type="Pfam" id="PF00034">
    <property type="entry name" value="Cytochrom_C"/>
    <property type="match status" value="1"/>
</dbReference>
<dbReference type="Gene3D" id="1.10.760.10">
    <property type="entry name" value="Cytochrome c-like domain"/>
    <property type="match status" value="2"/>
</dbReference>
<evidence type="ECO:0000256" key="6">
    <source>
        <dbReference type="ARBA" id="ARBA00022982"/>
    </source>
</evidence>
<comment type="subcellular location">
    <subcellularLocation>
        <location evidence="1">Periplasm</location>
    </subcellularLocation>
</comment>
<feature type="domain" description="Cytochrome c" evidence="10">
    <location>
        <begin position="133"/>
        <end position="214"/>
    </location>
</feature>
<reference evidence="11 12" key="1">
    <citation type="submission" date="2018-03" db="EMBL/GenBank/DDBJ databases">
        <title>Diversity of phytobeneficial traits revealed by whole-genome analysis of worldwide-isolated phenazine-producing Pseudomonas spp.</title>
        <authorList>
            <person name="Biessy A."/>
            <person name="Novinscak A."/>
            <person name="Blom J."/>
            <person name="Leger G."/>
            <person name="Thomashow L.S."/>
            <person name="Cazorla F.M."/>
            <person name="Josic D."/>
            <person name="Filion M."/>
        </authorList>
    </citation>
    <scope>NUCLEOTIDE SEQUENCE [LARGE SCALE GENOMIC DNA]</scope>
    <source>
        <strain evidence="11 12">ChPhzS24</strain>
    </source>
</reference>
<dbReference type="RefSeq" id="WP_101282486.1">
    <property type="nucleotide sequence ID" value="NZ_CP027749.1"/>
</dbReference>
<evidence type="ECO:0000313" key="11">
    <source>
        <dbReference type="EMBL" id="AZE29927.1"/>
    </source>
</evidence>
<feature type="binding site" description="axial binding residue" evidence="9">
    <location>
        <position position="98"/>
    </location>
    <ligand>
        <name>heme c</name>
        <dbReference type="ChEBI" id="CHEBI:61717"/>
        <label>1</label>
    </ligand>
    <ligandPart>
        <name>Fe</name>
        <dbReference type="ChEBI" id="CHEBI:18248"/>
    </ligandPart>
</feature>
<evidence type="ECO:0000256" key="9">
    <source>
        <dbReference type="PIRSR" id="PIRSR000005-2"/>
    </source>
</evidence>
<feature type="binding site" description="covalent" evidence="8">
    <location>
        <position position="150"/>
    </location>
    <ligand>
        <name>heme c</name>
        <dbReference type="ChEBI" id="CHEBI:61717"/>
        <label>2</label>
    </ligand>
</feature>
<evidence type="ECO:0000256" key="1">
    <source>
        <dbReference type="ARBA" id="ARBA00004418"/>
    </source>
</evidence>
<dbReference type="InterPro" id="IPR036909">
    <property type="entry name" value="Cyt_c-like_dom_sf"/>
</dbReference>
<feature type="binding site" description="axial binding residue" evidence="9">
    <location>
        <position position="151"/>
    </location>
    <ligand>
        <name>heme c</name>
        <dbReference type="ChEBI" id="CHEBI:61717"/>
        <label>2</label>
    </ligand>
    <ligandPart>
        <name>Fe</name>
        <dbReference type="ChEBI" id="CHEBI:18248"/>
    </ligandPart>
</feature>
<keyword evidence="3 8" id="KW-0349">Heme</keyword>
<dbReference type="GO" id="GO:0005506">
    <property type="term" value="F:iron ion binding"/>
    <property type="evidence" value="ECO:0007669"/>
    <property type="project" value="InterPro"/>
</dbReference>
<feature type="domain" description="Cytochrome c" evidence="10">
    <location>
        <begin position="43"/>
        <end position="121"/>
    </location>
</feature>
<evidence type="ECO:0000256" key="4">
    <source>
        <dbReference type="ARBA" id="ARBA00022723"/>
    </source>
</evidence>
<protein>
    <submittedName>
        <fullName evidence="11">Cytochrome c, class I</fullName>
    </submittedName>
</protein>
<evidence type="ECO:0000256" key="7">
    <source>
        <dbReference type="ARBA" id="ARBA00023004"/>
    </source>
</evidence>
<dbReference type="SUPFAM" id="SSF46626">
    <property type="entry name" value="Cytochrome c"/>
    <property type="match status" value="2"/>
</dbReference>
<feature type="binding site" description="axial binding residue" evidence="9">
    <location>
        <position position="59"/>
    </location>
    <ligand>
        <name>heme c</name>
        <dbReference type="ChEBI" id="CHEBI:61717"/>
        <label>1</label>
    </ligand>
    <ligandPart>
        <name>Fe</name>
        <dbReference type="ChEBI" id="CHEBI:18248"/>
    </ligandPart>
</feature>
<dbReference type="PANTHER" id="PTHR33751:SF9">
    <property type="entry name" value="CYTOCHROME C4"/>
    <property type="match status" value="1"/>
</dbReference>
<dbReference type="Proteomes" id="UP000280455">
    <property type="component" value="Chromosome"/>
</dbReference>
<dbReference type="AlphaFoldDB" id="A0AAD1E6C7"/>
<feature type="binding site" description="axial binding residue" evidence="9">
    <location>
        <position position="191"/>
    </location>
    <ligand>
        <name>heme c</name>
        <dbReference type="ChEBI" id="CHEBI:61717"/>
        <label>2</label>
    </ligand>
    <ligandPart>
        <name>Fe</name>
        <dbReference type="ChEBI" id="CHEBI:18248"/>
    </ligandPart>
</feature>
<dbReference type="PIRSF" id="PIRSF000005">
    <property type="entry name" value="Cytochrome_c4"/>
    <property type="match status" value="1"/>
</dbReference>
<keyword evidence="6" id="KW-0249">Electron transport</keyword>
<evidence type="ECO:0000313" key="12">
    <source>
        <dbReference type="Proteomes" id="UP000280455"/>
    </source>
</evidence>
<dbReference type="InterPro" id="IPR009056">
    <property type="entry name" value="Cyt_c-like_dom"/>
</dbReference>
<dbReference type="Pfam" id="PF13442">
    <property type="entry name" value="Cytochrome_CBB3"/>
    <property type="match status" value="1"/>
</dbReference>
<feature type="binding site" description="covalent" evidence="8">
    <location>
        <position position="147"/>
    </location>
    <ligand>
        <name>heme c</name>
        <dbReference type="ChEBI" id="CHEBI:61717"/>
        <label>2</label>
    </ligand>
</feature>
<dbReference type="PROSITE" id="PS51007">
    <property type="entry name" value="CYTC"/>
    <property type="match status" value="2"/>
</dbReference>
<feature type="binding site" description="covalent" evidence="8">
    <location>
        <position position="55"/>
    </location>
    <ligand>
        <name>heme c</name>
        <dbReference type="ChEBI" id="CHEBI:61717"/>
        <label>1</label>
    </ligand>
</feature>
<sequence length="216" mass="23325">MKRKIVLGIVAVVAVLLGLYGRDLLDLYRLQNYISASTEAYEADGGPWPQLTDVCTGCHGTKGSSQHQRYPSLAGQPAPYLAAQLHNFASGQRINPNMAPLAMTLSQEEIDRLANYYAKQPLSRDSSFQPEPGLRDKGQKLVAAGGCVACHGERLMGREQFPRLAGQGSDYLRVQLDAFADGRRKDLTGAMGAIAATLSADERKAIASYLTSLPAQ</sequence>
<gene>
    <name evidence="11" type="ORF">C4K07_3142</name>
</gene>
<dbReference type="InterPro" id="IPR024167">
    <property type="entry name" value="Cytochrome_c4-like"/>
</dbReference>
<accession>A0AAD1E6C7</accession>
<dbReference type="GO" id="GO:0009055">
    <property type="term" value="F:electron transfer activity"/>
    <property type="evidence" value="ECO:0007669"/>
    <property type="project" value="InterPro"/>
</dbReference>
<dbReference type="GO" id="GO:0020037">
    <property type="term" value="F:heme binding"/>
    <property type="evidence" value="ECO:0007669"/>
    <property type="project" value="InterPro"/>
</dbReference>
<proteinExistence type="predicted"/>
<evidence type="ECO:0000256" key="3">
    <source>
        <dbReference type="ARBA" id="ARBA00022617"/>
    </source>
</evidence>
<feature type="binding site" description="covalent" evidence="8">
    <location>
        <position position="58"/>
    </location>
    <ligand>
        <name>heme c</name>
        <dbReference type="ChEBI" id="CHEBI:61717"/>
        <label>1</label>
    </ligand>
</feature>
<name>A0AAD1E6C7_9PSED</name>
<keyword evidence="4 9" id="KW-0479">Metal-binding</keyword>
<comment type="PTM">
    <text evidence="8">Binds 2 heme c groups covalently per subunit.</text>
</comment>
<evidence type="ECO:0000256" key="5">
    <source>
        <dbReference type="ARBA" id="ARBA00022764"/>
    </source>
</evidence>